<dbReference type="AlphaFoldDB" id="A0A2J6PJZ7"/>
<gene>
    <name evidence="1" type="ORF">NA56DRAFT_651077</name>
</gene>
<dbReference type="Proteomes" id="UP000235672">
    <property type="component" value="Unassembled WGS sequence"/>
</dbReference>
<reference evidence="1 2" key="1">
    <citation type="submission" date="2016-05" db="EMBL/GenBank/DDBJ databases">
        <title>A degradative enzymes factory behind the ericoid mycorrhizal symbiosis.</title>
        <authorList>
            <consortium name="DOE Joint Genome Institute"/>
            <person name="Martino E."/>
            <person name="Morin E."/>
            <person name="Grelet G."/>
            <person name="Kuo A."/>
            <person name="Kohler A."/>
            <person name="Daghino S."/>
            <person name="Barry K."/>
            <person name="Choi C."/>
            <person name="Cichocki N."/>
            <person name="Clum A."/>
            <person name="Copeland A."/>
            <person name="Hainaut M."/>
            <person name="Haridas S."/>
            <person name="Labutti K."/>
            <person name="Lindquist E."/>
            <person name="Lipzen A."/>
            <person name="Khouja H.-R."/>
            <person name="Murat C."/>
            <person name="Ohm R."/>
            <person name="Olson A."/>
            <person name="Spatafora J."/>
            <person name="Veneault-Fourrey C."/>
            <person name="Henrissat B."/>
            <person name="Grigoriev I."/>
            <person name="Martin F."/>
            <person name="Perotto S."/>
        </authorList>
    </citation>
    <scope>NUCLEOTIDE SEQUENCE [LARGE SCALE GENOMIC DNA]</scope>
    <source>
        <strain evidence="1 2">UAMH 7357</strain>
    </source>
</reference>
<keyword evidence="2" id="KW-1185">Reference proteome</keyword>
<evidence type="ECO:0000313" key="2">
    <source>
        <dbReference type="Proteomes" id="UP000235672"/>
    </source>
</evidence>
<name>A0A2J6PJZ7_9HELO</name>
<proteinExistence type="predicted"/>
<dbReference type="EMBL" id="KZ613523">
    <property type="protein sequence ID" value="PMD14337.1"/>
    <property type="molecule type" value="Genomic_DNA"/>
</dbReference>
<protein>
    <submittedName>
        <fullName evidence="1">Uncharacterized protein</fullName>
    </submittedName>
</protein>
<accession>A0A2J6PJZ7</accession>
<organism evidence="1 2">
    <name type="scientific">Hyaloscypha hepaticicola</name>
    <dbReference type="NCBI Taxonomy" id="2082293"/>
    <lineage>
        <taxon>Eukaryota</taxon>
        <taxon>Fungi</taxon>
        <taxon>Dikarya</taxon>
        <taxon>Ascomycota</taxon>
        <taxon>Pezizomycotina</taxon>
        <taxon>Leotiomycetes</taxon>
        <taxon>Helotiales</taxon>
        <taxon>Hyaloscyphaceae</taxon>
        <taxon>Hyaloscypha</taxon>
    </lineage>
</organism>
<sequence length="80" mass="8649">MAITRLSKRPAPGTITLLARRPLSLTLALEVIESPSPCRIIGSSTPCQKNWPSISTTEGSGRAHLGFRLSHQLVLTRDGQ</sequence>
<evidence type="ECO:0000313" key="1">
    <source>
        <dbReference type="EMBL" id="PMD14337.1"/>
    </source>
</evidence>